<evidence type="ECO:0000256" key="5">
    <source>
        <dbReference type="ARBA" id="ARBA00022723"/>
    </source>
</evidence>
<keyword evidence="7" id="KW-0067">ATP-binding</keyword>
<evidence type="ECO:0000256" key="8">
    <source>
        <dbReference type="ARBA" id="ARBA00022842"/>
    </source>
</evidence>
<organism evidence="11 12">
    <name type="scientific">Caldalkalibacillus uzonensis</name>
    <dbReference type="NCBI Taxonomy" id="353224"/>
    <lineage>
        <taxon>Bacteria</taxon>
        <taxon>Bacillati</taxon>
        <taxon>Bacillota</taxon>
        <taxon>Bacilli</taxon>
        <taxon>Bacillales</taxon>
        <taxon>Bacillaceae</taxon>
        <taxon>Caldalkalibacillus</taxon>
    </lineage>
</organism>
<evidence type="ECO:0000256" key="7">
    <source>
        <dbReference type="ARBA" id="ARBA00022840"/>
    </source>
</evidence>
<evidence type="ECO:0000313" key="11">
    <source>
        <dbReference type="EMBL" id="MDQ0338456.1"/>
    </source>
</evidence>
<name>A0ABU0CPY8_9BACI</name>
<keyword evidence="2" id="KW-1277">Toxin-antitoxin system</keyword>
<dbReference type="EMBL" id="JAUSUQ010000003">
    <property type="protein sequence ID" value="MDQ0338456.1"/>
    <property type="molecule type" value="Genomic_DNA"/>
</dbReference>
<accession>A0ABU0CPY8</accession>
<dbReference type="InterPro" id="IPR043519">
    <property type="entry name" value="NT_sf"/>
</dbReference>
<dbReference type="SUPFAM" id="SSF81301">
    <property type="entry name" value="Nucleotidyltransferase"/>
    <property type="match status" value="1"/>
</dbReference>
<dbReference type="RefSeq" id="WP_307336792.1">
    <property type="nucleotide sequence ID" value="NZ_JAUSUQ010000003.1"/>
</dbReference>
<evidence type="ECO:0000256" key="4">
    <source>
        <dbReference type="ARBA" id="ARBA00022695"/>
    </source>
</evidence>
<comment type="similarity">
    <text evidence="9">Belongs to the MntA antitoxin family.</text>
</comment>
<evidence type="ECO:0000256" key="3">
    <source>
        <dbReference type="ARBA" id="ARBA00022679"/>
    </source>
</evidence>
<sequence length="84" mass="9512">MTPLDISRNRHKILRIAREHGAIDIKLFGSVSKNQVKPDSDVDFLVEFEEGRTLFDLISMKDTLESLLGYKVHLVTQEGLLADS</sequence>
<feature type="domain" description="Polymerase nucleotidyl transferase" evidence="10">
    <location>
        <begin position="12"/>
        <end position="79"/>
    </location>
</feature>
<keyword evidence="12" id="KW-1185">Reference proteome</keyword>
<evidence type="ECO:0000256" key="1">
    <source>
        <dbReference type="ARBA" id="ARBA00001946"/>
    </source>
</evidence>
<dbReference type="PANTHER" id="PTHR33571:SF12">
    <property type="entry name" value="BSL3053 PROTEIN"/>
    <property type="match status" value="1"/>
</dbReference>
<evidence type="ECO:0000256" key="6">
    <source>
        <dbReference type="ARBA" id="ARBA00022741"/>
    </source>
</evidence>
<evidence type="ECO:0000313" key="12">
    <source>
        <dbReference type="Proteomes" id="UP001232445"/>
    </source>
</evidence>
<dbReference type="Gene3D" id="3.30.460.10">
    <property type="entry name" value="Beta Polymerase, domain 2"/>
    <property type="match status" value="1"/>
</dbReference>
<protein>
    <submittedName>
        <fullName evidence="11">Nucleotidyltransferase</fullName>
    </submittedName>
</protein>
<keyword evidence="6" id="KW-0547">Nucleotide-binding</keyword>
<dbReference type="Proteomes" id="UP001232445">
    <property type="component" value="Unassembled WGS sequence"/>
</dbReference>
<keyword evidence="3" id="KW-0808">Transferase</keyword>
<proteinExistence type="inferred from homology"/>
<dbReference type="InterPro" id="IPR002934">
    <property type="entry name" value="Polymerase_NTP_transf_dom"/>
</dbReference>
<reference evidence="11 12" key="1">
    <citation type="submission" date="2023-07" db="EMBL/GenBank/DDBJ databases">
        <title>Genomic Encyclopedia of Type Strains, Phase IV (KMG-IV): sequencing the most valuable type-strain genomes for metagenomic binning, comparative biology and taxonomic classification.</title>
        <authorList>
            <person name="Goeker M."/>
        </authorList>
    </citation>
    <scope>NUCLEOTIDE SEQUENCE [LARGE SCALE GENOMIC DNA]</scope>
    <source>
        <strain evidence="11 12">DSM 17740</strain>
    </source>
</reference>
<gene>
    <name evidence="11" type="ORF">J2S00_001240</name>
</gene>
<evidence type="ECO:0000259" key="10">
    <source>
        <dbReference type="Pfam" id="PF01909"/>
    </source>
</evidence>
<evidence type="ECO:0000256" key="9">
    <source>
        <dbReference type="ARBA" id="ARBA00038276"/>
    </source>
</evidence>
<dbReference type="Pfam" id="PF01909">
    <property type="entry name" value="NTP_transf_2"/>
    <property type="match status" value="1"/>
</dbReference>
<dbReference type="InterPro" id="IPR052038">
    <property type="entry name" value="Type-VII_TA_antitoxin"/>
</dbReference>
<dbReference type="CDD" id="cd05403">
    <property type="entry name" value="NT_KNTase_like"/>
    <property type="match status" value="1"/>
</dbReference>
<evidence type="ECO:0000256" key="2">
    <source>
        <dbReference type="ARBA" id="ARBA00022649"/>
    </source>
</evidence>
<keyword evidence="5" id="KW-0479">Metal-binding</keyword>
<dbReference type="PANTHER" id="PTHR33571">
    <property type="entry name" value="SSL8005 PROTEIN"/>
    <property type="match status" value="1"/>
</dbReference>
<keyword evidence="4" id="KW-0548">Nucleotidyltransferase</keyword>
<comment type="caution">
    <text evidence="11">The sequence shown here is derived from an EMBL/GenBank/DDBJ whole genome shotgun (WGS) entry which is preliminary data.</text>
</comment>
<comment type="cofactor">
    <cofactor evidence="1">
        <name>Mg(2+)</name>
        <dbReference type="ChEBI" id="CHEBI:18420"/>
    </cofactor>
</comment>
<keyword evidence="8" id="KW-0460">Magnesium</keyword>